<comment type="catalytic activity">
    <reaction evidence="11">
        <text>[GlcNAc-(1-&gt;4)-Mur2Ac(oyl-L-Ala-gamma-D-Glu-L-Lys-D-Ala-D-Ala)](n)-di-trans,octa-cis-undecaprenyl diphosphate + beta-D-GlcNAc-(1-&gt;4)-Mur2Ac(oyl-L-Ala-gamma-D-Glu-L-Lys-D-Ala-D-Ala)-di-trans,octa-cis-undecaprenyl diphosphate = [GlcNAc-(1-&gt;4)-Mur2Ac(oyl-L-Ala-gamma-D-Glu-L-Lys-D-Ala-D-Ala)](n+1)-di-trans,octa-cis-undecaprenyl diphosphate + di-trans,octa-cis-undecaprenyl diphosphate + H(+)</text>
        <dbReference type="Rhea" id="RHEA:23708"/>
        <dbReference type="Rhea" id="RHEA-COMP:9602"/>
        <dbReference type="Rhea" id="RHEA-COMP:9603"/>
        <dbReference type="ChEBI" id="CHEBI:15378"/>
        <dbReference type="ChEBI" id="CHEBI:58405"/>
        <dbReference type="ChEBI" id="CHEBI:60033"/>
        <dbReference type="ChEBI" id="CHEBI:78435"/>
        <dbReference type="EC" id="2.4.99.28"/>
    </reaction>
</comment>
<organism evidence="14 15">
    <name type="scientific">Candidatus Megaera venefica</name>
    <dbReference type="NCBI Taxonomy" id="2055910"/>
    <lineage>
        <taxon>Bacteria</taxon>
        <taxon>Pseudomonadati</taxon>
        <taxon>Pseudomonadota</taxon>
        <taxon>Alphaproteobacteria</taxon>
        <taxon>Rickettsiales</taxon>
        <taxon>Rickettsiaceae</taxon>
        <taxon>Candidatus Megaera</taxon>
    </lineage>
</organism>
<dbReference type="Pfam" id="PF00912">
    <property type="entry name" value="Transgly"/>
    <property type="match status" value="1"/>
</dbReference>
<dbReference type="InterPro" id="IPR023346">
    <property type="entry name" value="Lysozyme-like_dom_sf"/>
</dbReference>
<dbReference type="PANTHER" id="PTHR32282">
    <property type="entry name" value="BINDING PROTEIN TRANSPEPTIDASE, PUTATIVE-RELATED"/>
    <property type="match status" value="1"/>
</dbReference>
<dbReference type="EMBL" id="JARJFB010000039">
    <property type="protein sequence ID" value="MEA0970712.1"/>
    <property type="molecule type" value="Genomic_DNA"/>
</dbReference>
<evidence type="ECO:0000256" key="11">
    <source>
        <dbReference type="ARBA" id="ARBA00049902"/>
    </source>
</evidence>
<keyword evidence="5" id="KW-0645">Protease</keyword>
<name>A0ABU5NBZ7_9RICK</name>
<dbReference type="InterPro" id="IPR012338">
    <property type="entry name" value="Beta-lactam/transpept-like"/>
</dbReference>
<evidence type="ECO:0000256" key="6">
    <source>
        <dbReference type="ARBA" id="ARBA00022676"/>
    </source>
</evidence>
<evidence type="ECO:0000313" key="14">
    <source>
        <dbReference type="EMBL" id="MEA0970712.1"/>
    </source>
</evidence>
<comment type="caution">
    <text evidence="14">The sequence shown here is derived from an EMBL/GenBank/DDBJ whole genome shotgun (WGS) entry which is preliminary data.</text>
</comment>
<evidence type="ECO:0000256" key="5">
    <source>
        <dbReference type="ARBA" id="ARBA00022670"/>
    </source>
</evidence>
<proteinExistence type="inferred from homology"/>
<evidence type="ECO:0000259" key="12">
    <source>
        <dbReference type="Pfam" id="PF00905"/>
    </source>
</evidence>
<evidence type="ECO:0000256" key="1">
    <source>
        <dbReference type="ARBA" id="ARBA00004752"/>
    </source>
</evidence>
<evidence type="ECO:0000256" key="8">
    <source>
        <dbReference type="ARBA" id="ARBA00022801"/>
    </source>
</evidence>
<dbReference type="Proteomes" id="UP001291687">
    <property type="component" value="Unassembled WGS sequence"/>
</dbReference>
<dbReference type="InterPro" id="IPR050396">
    <property type="entry name" value="Glycosyltr_51/Transpeptidase"/>
</dbReference>
<comment type="similarity">
    <text evidence="3">In the N-terminal section; belongs to the glycosyltransferase 51 family.</text>
</comment>
<accession>A0ABU5NBZ7</accession>
<evidence type="ECO:0000256" key="4">
    <source>
        <dbReference type="ARBA" id="ARBA00022645"/>
    </source>
</evidence>
<comment type="similarity">
    <text evidence="2">In the C-terminal section; belongs to the transpeptidase family.</text>
</comment>
<keyword evidence="8" id="KW-0378">Hydrolase</keyword>
<feature type="domain" description="Glycosyl transferase family 51" evidence="13">
    <location>
        <begin position="67"/>
        <end position="232"/>
    </location>
</feature>
<dbReference type="EC" id="2.4.99.28" evidence="10"/>
<dbReference type="PANTHER" id="PTHR32282:SF15">
    <property type="entry name" value="PENICILLIN-BINDING PROTEIN 1C"/>
    <property type="match status" value="1"/>
</dbReference>
<comment type="pathway">
    <text evidence="1">Cell wall biogenesis; peptidoglycan biosynthesis.</text>
</comment>
<evidence type="ECO:0000256" key="9">
    <source>
        <dbReference type="ARBA" id="ARBA00023268"/>
    </source>
</evidence>
<dbReference type="Pfam" id="PF00905">
    <property type="entry name" value="Transpeptidase"/>
    <property type="match status" value="1"/>
</dbReference>
<dbReference type="InterPro" id="IPR036950">
    <property type="entry name" value="PBP_transglycosylase"/>
</dbReference>
<keyword evidence="4" id="KW-0121">Carboxypeptidase</keyword>
<dbReference type="InterPro" id="IPR001460">
    <property type="entry name" value="PCN-bd_Tpept"/>
</dbReference>
<dbReference type="SUPFAM" id="SSF53955">
    <property type="entry name" value="Lysozyme-like"/>
    <property type="match status" value="1"/>
</dbReference>
<dbReference type="InterPro" id="IPR001264">
    <property type="entry name" value="Glyco_trans_51"/>
</dbReference>
<dbReference type="Gene3D" id="3.40.710.10">
    <property type="entry name" value="DD-peptidase/beta-lactamase superfamily"/>
    <property type="match status" value="1"/>
</dbReference>
<evidence type="ECO:0000259" key="13">
    <source>
        <dbReference type="Pfam" id="PF00912"/>
    </source>
</evidence>
<gene>
    <name evidence="14" type="ORF">Megvenef_00680</name>
</gene>
<keyword evidence="9" id="KW-0511">Multifunctional enzyme</keyword>
<reference evidence="14 15" key="1">
    <citation type="submission" date="2023-03" db="EMBL/GenBank/DDBJ databases">
        <title>Host association and intracellularity evolved multiple times independently in the Rickettsiales.</title>
        <authorList>
            <person name="Castelli M."/>
            <person name="Nardi T."/>
            <person name="Gammuto L."/>
            <person name="Bellinzona G."/>
            <person name="Sabaneyeva E."/>
            <person name="Potekhin A."/>
            <person name="Serra V."/>
            <person name="Petroni G."/>
            <person name="Sassera D."/>
        </authorList>
    </citation>
    <scope>NUCLEOTIDE SEQUENCE [LARGE SCALE GENOMIC DNA]</scope>
    <source>
        <strain evidence="14 15">Sr 2-6</strain>
    </source>
</reference>
<evidence type="ECO:0000313" key="15">
    <source>
        <dbReference type="Proteomes" id="UP001291687"/>
    </source>
</evidence>
<dbReference type="Gene3D" id="1.10.3810.10">
    <property type="entry name" value="Biosynthetic peptidoglycan transglycosylase-like"/>
    <property type="match status" value="1"/>
</dbReference>
<evidence type="ECO:0000256" key="10">
    <source>
        <dbReference type="ARBA" id="ARBA00044770"/>
    </source>
</evidence>
<protein>
    <recommendedName>
        <fullName evidence="10">peptidoglycan glycosyltransferase</fullName>
        <ecNumber evidence="10">2.4.99.28</ecNumber>
    </recommendedName>
</protein>
<sequence>MIHKPYTGKFFKWSCLSLILGLVIFIGKTISDFTSPYMEFHAVRSDASNLQILDRNNKPLTFSYQTRWNTHDNIALHEIPESFQQAFILAEDKRFFKHHGVDWQARASALSERIWSSNKSRGASTITEQVVRMLHPRARSYWSKWIEGLEAIALETQVSKSDILEFYLNQVPYASNRRGVVQAARFYFDRDLNTLSIKETLALAVLVRAPSKFDLYGGKVQIEDSINRLAKKLVEYNILDSESLINLKKHNLILSVAKTPTSSFHFVNYVREHIGNQSAWNQTKIVTTLDSNLQQFINDLLENRLKSLSSKNINNAAAIVIDSKTNEIIAWVSVGSRCKETMNKASGCLIDMVTAPRQPGSSLKPFLYGAALEKDWTAVTIIEDLPYSNRVGQGIHHFHNYSNSYYGKVTLRTALGNSLNIPALHTINYVTPEKYLFILQNLGFKSLTQAADYYDEGLALGNGEVTLFELAQAYSTFANRGIFSPLKITFYRDAPSDKKRIYSDEVSSLIGNILSDPWARNLEFSRGSVLNLPTQTAVKTGTSNDYRDAWAVGYNYRYVVGIWMGNADYSATDGITGSLGPSLALRGIFNELTKNTETAPLYISPKLVAKDVCINPEDLENHTLNCAMHTEYFLPEEEKSPVELTTNKIDIFRPANGLEMAIDPRIPHNKQAFEMRLSGALETDTVEWVIDNEKHAPTLGITFLWPTKIGKHYVEAIIWRNGQVLTKTEKHAFNVK</sequence>
<keyword evidence="6" id="KW-0328">Glycosyltransferase</keyword>
<evidence type="ECO:0000256" key="7">
    <source>
        <dbReference type="ARBA" id="ARBA00022679"/>
    </source>
</evidence>
<evidence type="ECO:0000256" key="2">
    <source>
        <dbReference type="ARBA" id="ARBA00007090"/>
    </source>
</evidence>
<evidence type="ECO:0000256" key="3">
    <source>
        <dbReference type="ARBA" id="ARBA00007739"/>
    </source>
</evidence>
<keyword evidence="15" id="KW-1185">Reference proteome</keyword>
<dbReference type="SUPFAM" id="SSF56601">
    <property type="entry name" value="beta-lactamase/transpeptidase-like"/>
    <property type="match status" value="1"/>
</dbReference>
<dbReference type="RefSeq" id="WP_322776613.1">
    <property type="nucleotide sequence ID" value="NZ_JARJFB010000039.1"/>
</dbReference>
<feature type="domain" description="Penicillin-binding protein transpeptidase" evidence="12">
    <location>
        <begin position="317"/>
        <end position="563"/>
    </location>
</feature>
<keyword evidence="7" id="KW-0808">Transferase</keyword>